<keyword evidence="2" id="KW-1185">Reference proteome</keyword>
<name>A0AAV2BTC8_9ARAC</name>
<dbReference type="Proteomes" id="UP001497382">
    <property type="component" value="Unassembled WGS sequence"/>
</dbReference>
<protein>
    <submittedName>
        <fullName evidence="1">Uncharacterized protein</fullName>
    </submittedName>
</protein>
<sequence>MGLNFVTEALESIRVLSSRPVIKCSQNMRFEGIHVEFGEGSKAGKSCIEFVPSLNLSKLLSGCHRFCTPLFKCCWKHSC</sequence>
<organism evidence="1 2">
    <name type="scientific">Larinioides sclopetarius</name>
    <dbReference type="NCBI Taxonomy" id="280406"/>
    <lineage>
        <taxon>Eukaryota</taxon>
        <taxon>Metazoa</taxon>
        <taxon>Ecdysozoa</taxon>
        <taxon>Arthropoda</taxon>
        <taxon>Chelicerata</taxon>
        <taxon>Arachnida</taxon>
        <taxon>Araneae</taxon>
        <taxon>Araneomorphae</taxon>
        <taxon>Entelegynae</taxon>
        <taxon>Araneoidea</taxon>
        <taxon>Araneidae</taxon>
        <taxon>Larinioides</taxon>
    </lineage>
</organism>
<gene>
    <name evidence="1" type="ORF">LARSCL_LOCUS20902</name>
</gene>
<dbReference type="AlphaFoldDB" id="A0AAV2BTC8"/>
<dbReference type="EMBL" id="CAXIEN010000465">
    <property type="protein sequence ID" value="CAL1298593.1"/>
    <property type="molecule type" value="Genomic_DNA"/>
</dbReference>
<accession>A0AAV2BTC8</accession>
<reference evidence="1 2" key="1">
    <citation type="submission" date="2024-04" db="EMBL/GenBank/DDBJ databases">
        <authorList>
            <person name="Rising A."/>
            <person name="Reimegard J."/>
            <person name="Sonavane S."/>
            <person name="Akerstrom W."/>
            <person name="Nylinder S."/>
            <person name="Hedman E."/>
            <person name="Kallberg Y."/>
        </authorList>
    </citation>
    <scope>NUCLEOTIDE SEQUENCE [LARGE SCALE GENOMIC DNA]</scope>
</reference>
<evidence type="ECO:0000313" key="1">
    <source>
        <dbReference type="EMBL" id="CAL1298593.1"/>
    </source>
</evidence>
<comment type="caution">
    <text evidence="1">The sequence shown here is derived from an EMBL/GenBank/DDBJ whole genome shotgun (WGS) entry which is preliminary data.</text>
</comment>
<proteinExistence type="predicted"/>
<evidence type="ECO:0000313" key="2">
    <source>
        <dbReference type="Proteomes" id="UP001497382"/>
    </source>
</evidence>